<evidence type="ECO:0000259" key="3">
    <source>
        <dbReference type="PROSITE" id="PS51782"/>
    </source>
</evidence>
<keyword evidence="2" id="KW-1133">Transmembrane helix</keyword>
<accession>A0A813YM59</accession>
<feature type="region of interest" description="Disordered" evidence="1">
    <location>
        <begin position="49"/>
        <end position="75"/>
    </location>
</feature>
<protein>
    <recommendedName>
        <fullName evidence="3">LysM domain-containing protein</fullName>
    </recommendedName>
</protein>
<organism evidence="4 5">
    <name type="scientific">Adineta steineri</name>
    <dbReference type="NCBI Taxonomy" id="433720"/>
    <lineage>
        <taxon>Eukaryota</taxon>
        <taxon>Metazoa</taxon>
        <taxon>Spiralia</taxon>
        <taxon>Gnathifera</taxon>
        <taxon>Rotifera</taxon>
        <taxon>Eurotatoria</taxon>
        <taxon>Bdelloidea</taxon>
        <taxon>Adinetida</taxon>
        <taxon>Adinetidae</taxon>
        <taxon>Adineta</taxon>
    </lineage>
</organism>
<evidence type="ECO:0000313" key="4">
    <source>
        <dbReference type="EMBL" id="CAF0886198.1"/>
    </source>
</evidence>
<dbReference type="EMBL" id="CAJNON010000057">
    <property type="protein sequence ID" value="CAF0886198.1"/>
    <property type="molecule type" value="Genomic_DNA"/>
</dbReference>
<dbReference type="InterPro" id="IPR036779">
    <property type="entry name" value="LysM_dom_sf"/>
</dbReference>
<keyword evidence="2" id="KW-0472">Membrane</keyword>
<reference evidence="4" key="1">
    <citation type="submission" date="2021-02" db="EMBL/GenBank/DDBJ databases">
        <authorList>
            <person name="Nowell W R."/>
        </authorList>
    </citation>
    <scope>NUCLEOTIDE SEQUENCE</scope>
</reference>
<dbReference type="InterPro" id="IPR018392">
    <property type="entry name" value="LysM"/>
</dbReference>
<sequence length="587" mass="66576">MSKYIVQRGDTLWDIAKQQLGDGNRFEEIKRASGSSSNDICAGDKLIIPSRNSNGATNHGATNHRTNNPDNASASSVGVSKYIVQKDDTLWRIAEQKLGDGNRFEEIKSANGLSSNDICPGQQLIIPDNGTATANHGATSYRANSPDNASVSDVGMSKYTVQKDDTLWKIAEQQLGDGNRFEEIKRANGLSSNDICAGQKLNIPSRNGNGATNHGATNFSISVCSKEDKFVKAVTSNGYREPSGKYDNFIKSCNFANIATESEAAMYLATLLHESAGLSVTEEIYNPTSINAYDFNMGLAQYNRYRFLVTGVIICFIIILYYNRQTIPHKYDMKQNESLCYTAMIESDQLLCESDEKWQKRRKFYLQQHEKNIFTMNEYKNYFYKNWFPDFQCEHEMRVGEGDGGKWACDIEYLKKKASCLIYSLGSQGDFTFEQSAHKLLPQCSIHTVDMQLYKCPTGICTFHQAKLGNGQNGSTSLHQLMTKLNQTNHEIDILKIDIEYGEYAFLHTLFSNNDDSKQLQPVYIRQILIEIHLDRDKIYETNSLFYLLNSQNYVIYHKELNQGFPYYACEYGLLKLNRLFFRGHLT</sequence>
<dbReference type="Gene3D" id="3.10.350.10">
    <property type="entry name" value="LysM domain"/>
    <property type="match status" value="3"/>
</dbReference>
<gene>
    <name evidence="4" type="ORF">VCS650_LOCUS8522</name>
</gene>
<evidence type="ECO:0000256" key="2">
    <source>
        <dbReference type="SAM" id="Phobius"/>
    </source>
</evidence>
<name>A0A813YM59_9BILA</name>
<dbReference type="SMART" id="SM00257">
    <property type="entry name" value="LysM"/>
    <property type="match status" value="3"/>
</dbReference>
<dbReference type="InterPro" id="IPR026913">
    <property type="entry name" value="METTL24"/>
</dbReference>
<dbReference type="SUPFAM" id="SSF54106">
    <property type="entry name" value="LysM domain"/>
    <property type="match status" value="3"/>
</dbReference>
<dbReference type="Proteomes" id="UP000663891">
    <property type="component" value="Unassembled WGS sequence"/>
</dbReference>
<feature type="domain" description="LysM" evidence="3">
    <location>
        <begin position="157"/>
        <end position="203"/>
    </location>
</feature>
<keyword evidence="2" id="KW-0812">Transmembrane</keyword>
<dbReference type="Pfam" id="PF13383">
    <property type="entry name" value="Methyltransf_22"/>
    <property type="match status" value="1"/>
</dbReference>
<proteinExistence type="predicted"/>
<dbReference type="InterPro" id="IPR025714">
    <property type="entry name" value="Methyltranfer_dom"/>
</dbReference>
<dbReference type="PROSITE" id="PS51782">
    <property type="entry name" value="LYSM"/>
    <property type="match status" value="3"/>
</dbReference>
<feature type="domain" description="LysM" evidence="3">
    <location>
        <begin position="80"/>
        <end position="126"/>
    </location>
</feature>
<evidence type="ECO:0000313" key="5">
    <source>
        <dbReference type="Proteomes" id="UP000663891"/>
    </source>
</evidence>
<dbReference type="OrthoDB" id="5815019at2759"/>
<comment type="caution">
    <text evidence="4">The sequence shown here is derived from an EMBL/GenBank/DDBJ whole genome shotgun (WGS) entry which is preliminary data.</text>
</comment>
<dbReference type="PANTHER" id="PTHR32026">
    <property type="entry name" value="METHYLTRANSFERASE-LIKE PROTEIN 24"/>
    <property type="match status" value="1"/>
</dbReference>
<feature type="compositionally biased region" description="Polar residues" evidence="1">
    <location>
        <begin position="50"/>
        <end position="75"/>
    </location>
</feature>
<evidence type="ECO:0000256" key="1">
    <source>
        <dbReference type="SAM" id="MobiDB-lite"/>
    </source>
</evidence>
<feature type="transmembrane region" description="Helical" evidence="2">
    <location>
        <begin position="305"/>
        <end position="323"/>
    </location>
</feature>
<dbReference type="Pfam" id="PF01476">
    <property type="entry name" value="LysM"/>
    <property type="match status" value="3"/>
</dbReference>
<feature type="domain" description="LysM" evidence="3">
    <location>
        <begin position="2"/>
        <end position="48"/>
    </location>
</feature>
<dbReference type="AlphaFoldDB" id="A0A813YM59"/>
<dbReference type="CDD" id="cd00118">
    <property type="entry name" value="LysM"/>
    <property type="match status" value="3"/>
</dbReference>